<feature type="repeat" description="Filamin" evidence="1">
    <location>
        <begin position="1"/>
        <end position="99"/>
    </location>
</feature>
<dbReference type="InterPro" id="IPR017868">
    <property type="entry name" value="Filamin/ABP280_repeat-like"/>
</dbReference>
<accession>L1J7L8</accession>
<reference evidence="4" key="2">
    <citation type="submission" date="2012-11" db="EMBL/GenBank/DDBJ databases">
        <authorList>
            <person name="Kuo A."/>
            <person name="Curtis B.A."/>
            <person name="Tanifuji G."/>
            <person name="Burki F."/>
            <person name="Gruber A."/>
            <person name="Irimia M."/>
            <person name="Maruyama S."/>
            <person name="Arias M.C."/>
            <person name="Ball S.G."/>
            <person name="Gile G.H."/>
            <person name="Hirakawa Y."/>
            <person name="Hopkins J.F."/>
            <person name="Rensing S.A."/>
            <person name="Schmutz J."/>
            <person name="Symeonidi A."/>
            <person name="Elias M."/>
            <person name="Eveleigh R.J."/>
            <person name="Herman E.K."/>
            <person name="Klute M.J."/>
            <person name="Nakayama T."/>
            <person name="Obornik M."/>
            <person name="Reyes-Prieto A."/>
            <person name="Armbrust E.V."/>
            <person name="Aves S.J."/>
            <person name="Beiko R.G."/>
            <person name="Coutinho P."/>
            <person name="Dacks J.B."/>
            <person name="Durnford D.G."/>
            <person name="Fast N.M."/>
            <person name="Green B.R."/>
            <person name="Grisdale C."/>
            <person name="Hempe F."/>
            <person name="Henrissat B."/>
            <person name="Hoppner M.P."/>
            <person name="Ishida K.-I."/>
            <person name="Kim E."/>
            <person name="Koreny L."/>
            <person name="Kroth P.G."/>
            <person name="Liu Y."/>
            <person name="Malik S.-B."/>
            <person name="Maier U.G."/>
            <person name="McRose D."/>
            <person name="Mock T."/>
            <person name="Neilson J.A."/>
            <person name="Onodera N.T."/>
            <person name="Poole A.M."/>
            <person name="Pritham E.J."/>
            <person name="Richards T.A."/>
            <person name="Rocap G."/>
            <person name="Roy S.W."/>
            <person name="Sarai C."/>
            <person name="Schaack S."/>
            <person name="Shirato S."/>
            <person name="Slamovits C.H."/>
            <person name="Spencer D.F."/>
            <person name="Suzuki S."/>
            <person name="Worden A.Z."/>
            <person name="Zauner S."/>
            <person name="Barry K."/>
            <person name="Bell C."/>
            <person name="Bharti A.K."/>
            <person name="Crow J.A."/>
            <person name="Grimwood J."/>
            <person name="Kramer R."/>
            <person name="Lindquist E."/>
            <person name="Lucas S."/>
            <person name="Salamov A."/>
            <person name="McFadden G.I."/>
            <person name="Lane C.E."/>
            <person name="Keeling P.J."/>
            <person name="Gray M.W."/>
            <person name="Grigoriev I.V."/>
            <person name="Archibald J.M."/>
        </authorList>
    </citation>
    <scope>NUCLEOTIDE SEQUENCE</scope>
    <source>
        <strain evidence="4">CCMP2712</strain>
    </source>
</reference>
<evidence type="ECO:0000313" key="3">
    <source>
        <dbReference type="EnsemblProtists" id="EKX44538"/>
    </source>
</evidence>
<dbReference type="OrthoDB" id="6480301at2759"/>
<keyword evidence="4" id="KW-1185">Reference proteome</keyword>
<dbReference type="AlphaFoldDB" id="L1J7L8"/>
<dbReference type="SMART" id="SM00557">
    <property type="entry name" value="IG_FLMN"/>
    <property type="match status" value="2"/>
</dbReference>
<dbReference type="PANTHER" id="PTHR16165">
    <property type="entry name" value="NXPE FAMILY MEMBER"/>
    <property type="match status" value="1"/>
</dbReference>
<evidence type="ECO:0000313" key="4">
    <source>
        <dbReference type="Proteomes" id="UP000011087"/>
    </source>
</evidence>
<dbReference type="RefSeq" id="XP_005831518.1">
    <property type="nucleotide sequence ID" value="XM_005831461.1"/>
</dbReference>
<organism evidence="2">
    <name type="scientific">Guillardia theta (strain CCMP2712)</name>
    <name type="common">Cryptophyte</name>
    <dbReference type="NCBI Taxonomy" id="905079"/>
    <lineage>
        <taxon>Eukaryota</taxon>
        <taxon>Cryptophyceae</taxon>
        <taxon>Pyrenomonadales</taxon>
        <taxon>Geminigeraceae</taxon>
        <taxon>Guillardia</taxon>
    </lineage>
</organism>
<dbReference type="EMBL" id="JH993004">
    <property type="protein sequence ID" value="EKX44538.1"/>
    <property type="molecule type" value="Genomic_DNA"/>
</dbReference>
<evidence type="ECO:0000313" key="2">
    <source>
        <dbReference type="EMBL" id="EKX44538.1"/>
    </source>
</evidence>
<dbReference type="Proteomes" id="UP000011087">
    <property type="component" value="Unassembled WGS sequence"/>
</dbReference>
<reference evidence="2 4" key="1">
    <citation type="journal article" date="2012" name="Nature">
        <title>Algal genomes reveal evolutionary mosaicism and the fate of nucleomorphs.</title>
        <authorList>
            <consortium name="DOE Joint Genome Institute"/>
            <person name="Curtis B.A."/>
            <person name="Tanifuji G."/>
            <person name="Burki F."/>
            <person name="Gruber A."/>
            <person name="Irimia M."/>
            <person name="Maruyama S."/>
            <person name="Arias M.C."/>
            <person name="Ball S.G."/>
            <person name="Gile G.H."/>
            <person name="Hirakawa Y."/>
            <person name="Hopkins J.F."/>
            <person name="Kuo A."/>
            <person name="Rensing S.A."/>
            <person name="Schmutz J."/>
            <person name="Symeonidi A."/>
            <person name="Elias M."/>
            <person name="Eveleigh R.J."/>
            <person name="Herman E.K."/>
            <person name="Klute M.J."/>
            <person name="Nakayama T."/>
            <person name="Obornik M."/>
            <person name="Reyes-Prieto A."/>
            <person name="Armbrust E.V."/>
            <person name="Aves S.J."/>
            <person name="Beiko R.G."/>
            <person name="Coutinho P."/>
            <person name="Dacks J.B."/>
            <person name="Durnford D.G."/>
            <person name="Fast N.M."/>
            <person name="Green B.R."/>
            <person name="Grisdale C.J."/>
            <person name="Hempel F."/>
            <person name="Henrissat B."/>
            <person name="Hoppner M.P."/>
            <person name="Ishida K."/>
            <person name="Kim E."/>
            <person name="Koreny L."/>
            <person name="Kroth P.G."/>
            <person name="Liu Y."/>
            <person name="Malik S.B."/>
            <person name="Maier U.G."/>
            <person name="McRose D."/>
            <person name="Mock T."/>
            <person name="Neilson J.A."/>
            <person name="Onodera N.T."/>
            <person name="Poole A.M."/>
            <person name="Pritham E.J."/>
            <person name="Richards T.A."/>
            <person name="Rocap G."/>
            <person name="Roy S.W."/>
            <person name="Sarai C."/>
            <person name="Schaack S."/>
            <person name="Shirato S."/>
            <person name="Slamovits C.H."/>
            <person name="Spencer D.F."/>
            <person name="Suzuki S."/>
            <person name="Worden A.Z."/>
            <person name="Zauner S."/>
            <person name="Barry K."/>
            <person name="Bell C."/>
            <person name="Bharti A.K."/>
            <person name="Crow J.A."/>
            <person name="Grimwood J."/>
            <person name="Kramer R."/>
            <person name="Lindquist E."/>
            <person name="Lucas S."/>
            <person name="Salamov A."/>
            <person name="McFadden G.I."/>
            <person name="Lane C.E."/>
            <person name="Keeling P.J."/>
            <person name="Gray M.W."/>
            <person name="Grigoriev I.V."/>
            <person name="Archibald J.M."/>
        </authorList>
    </citation>
    <scope>NUCLEOTIDE SEQUENCE</scope>
    <source>
        <strain evidence="2 4">CCMP2712</strain>
    </source>
</reference>
<name>L1J7L8_GUITC</name>
<feature type="repeat" description="Filamin" evidence="1">
    <location>
        <begin position="149"/>
        <end position="189"/>
    </location>
</feature>
<feature type="non-terminal residue" evidence="2">
    <location>
        <position position="196"/>
    </location>
</feature>
<dbReference type="PaxDb" id="55529-EKX44538"/>
<dbReference type="PANTHER" id="PTHR16165:SF5">
    <property type="entry name" value="NXPE FAMILY MEMBER 3"/>
    <property type="match status" value="1"/>
</dbReference>
<reference evidence="3" key="3">
    <citation type="submission" date="2015-06" db="UniProtKB">
        <authorList>
            <consortium name="EnsemblProtists"/>
        </authorList>
    </citation>
    <scope>IDENTIFICATION</scope>
</reference>
<dbReference type="InterPro" id="IPR001298">
    <property type="entry name" value="Filamin/ABP280_rpt"/>
</dbReference>
<protein>
    <submittedName>
        <fullName evidence="2 3">Uncharacterized protein</fullName>
    </submittedName>
</protein>
<dbReference type="Gene3D" id="2.60.40.10">
    <property type="entry name" value="Immunoglobulins"/>
    <property type="match status" value="2"/>
</dbReference>
<dbReference type="InterPro" id="IPR013783">
    <property type="entry name" value="Ig-like_fold"/>
</dbReference>
<dbReference type="KEGG" id="gtt:GUITHDRAFT_72200"/>
<dbReference type="HOGENOM" id="CLU_1393488_0_0_1"/>
<dbReference type="EnsemblProtists" id="EKX44538">
    <property type="protein sequence ID" value="EKX44538"/>
    <property type="gene ID" value="GUITHDRAFT_72200"/>
</dbReference>
<evidence type="ECO:0000256" key="1">
    <source>
        <dbReference type="PROSITE-ProRule" id="PRU00087"/>
    </source>
</evidence>
<dbReference type="Pfam" id="PF00630">
    <property type="entry name" value="Filamin"/>
    <property type="match status" value="2"/>
</dbReference>
<dbReference type="SUPFAM" id="SSF81296">
    <property type="entry name" value="E set domains"/>
    <property type="match status" value="2"/>
</dbReference>
<gene>
    <name evidence="2" type="ORF">GUITHDRAFT_72200</name>
</gene>
<dbReference type="InterPro" id="IPR014756">
    <property type="entry name" value="Ig_E-set"/>
</dbReference>
<dbReference type="GeneID" id="17301102"/>
<proteinExistence type="predicted"/>
<dbReference type="PROSITE" id="PS50194">
    <property type="entry name" value="FILAMIN_REPEAT"/>
    <property type="match status" value="2"/>
</dbReference>
<sequence>MASAPRCSIVTSPGVGTVGIASSIYFQAHDSYNNKILTGGDIFLAEITDPKFARTIVVPADLNDGMYRLTFASSVTGRHNVTITLGGSHIFGSPLSMLIDSGALDLAGRNGSFTIVAKDEYSNNLTRGGDPFIFWLIYTNPVIRMNQTVHDLQNGLYQSYFVLTAAGIYNVEIRLAGSHISGSPFTVLVDPASVDP</sequence>